<evidence type="ECO:0000256" key="1">
    <source>
        <dbReference type="ARBA" id="ARBA00048819"/>
    </source>
</evidence>
<evidence type="ECO:0000313" key="2">
    <source>
        <dbReference type="EMBL" id="MBB3326609.1"/>
    </source>
</evidence>
<protein>
    <recommendedName>
        <fullName evidence="4">Gamma-glutamyl:cysteine ligase YbdK, ATP-grasp superfamily</fullName>
    </recommendedName>
</protein>
<dbReference type="EMBL" id="JACHZG010000001">
    <property type="protein sequence ID" value="MBB3326609.1"/>
    <property type="molecule type" value="Genomic_DNA"/>
</dbReference>
<dbReference type="PANTHER" id="PTHR36510:SF3">
    <property type="entry name" value="CONSERVED PROTEIN"/>
    <property type="match status" value="1"/>
</dbReference>
<dbReference type="Pfam" id="PF04107">
    <property type="entry name" value="GCS2"/>
    <property type="match status" value="1"/>
</dbReference>
<proteinExistence type="predicted"/>
<name>A0A7W5JUP0_9ACTN</name>
<sequence>MGAEVDARHFTREDRKRHRQKVRRGLDVLARMLTESRFDFERPMAGLEIELNLVDRDFEPALRNAEVLEAIADPEFQTELGRFNIEINVAPRQLADFGFSSFEQSVRASLNAADPKAEEAGASTVMIGILPTLRPEHVTADATSENPRYSLLDRQILDARGEDIEIVIDGVERLHVVTDTIMPEAACTSTQVHLQVSPDDFAGYWNAAQAIAGVQVAVGANSPFLFGKHLVAESRIPLFEQATDTRAEELKTQGVRPRVWFGERWITSIFDLFEENARYFGALLPVSTDEDPAAVLDAGGTPELEELKLHNGTVYRWNRPVYDTHDGAPHLRVENRVLPAGPTVVDTMANAAFFAGLVRALAAQDRPVWSQMSFAAAAGNFAAGTRAGLEAEVYWPGVGQCPVTELVVRRLLPLAADGLRRWEVEPTEITRLLGIVEQRCLTGRNGATWQVAQVAELERAGATRDEALHRMLARYTELMHSNEPVHTWEVASA</sequence>
<evidence type="ECO:0008006" key="4">
    <source>
        <dbReference type="Google" id="ProtNLM"/>
    </source>
</evidence>
<dbReference type="InterPro" id="IPR014746">
    <property type="entry name" value="Gln_synth/guanido_kin_cat_dom"/>
</dbReference>
<gene>
    <name evidence="2" type="ORF">FHX39_001553</name>
</gene>
<dbReference type="RefSeq" id="WP_183337523.1">
    <property type="nucleotide sequence ID" value="NZ_JACHZG010000001.1"/>
</dbReference>
<dbReference type="Proteomes" id="UP000565572">
    <property type="component" value="Unassembled WGS sequence"/>
</dbReference>
<reference evidence="2 3" key="1">
    <citation type="submission" date="2020-08" db="EMBL/GenBank/DDBJ databases">
        <title>Sequencing the genomes of 1000 actinobacteria strains.</title>
        <authorList>
            <person name="Klenk H.-P."/>
        </authorList>
    </citation>
    <scope>NUCLEOTIDE SEQUENCE [LARGE SCALE GENOMIC DNA]</scope>
    <source>
        <strain evidence="2 3">DSM 11053</strain>
    </source>
</reference>
<organism evidence="2 3">
    <name type="scientific">Microlunatus antarcticus</name>
    <dbReference type="NCBI Taxonomy" id="53388"/>
    <lineage>
        <taxon>Bacteria</taxon>
        <taxon>Bacillati</taxon>
        <taxon>Actinomycetota</taxon>
        <taxon>Actinomycetes</taxon>
        <taxon>Propionibacteriales</taxon>
        <taxon>Propionibacteriaceae</taxon>
        <taxon>Microlunatus</taxon>
    </lineage>
</organism>
<accession>A0A7W5JUP0</accession>
<comment type="caution">
    <text evidence="2">The sequence shown here is derived from an EMBL/GenBank/DDBJ whole genome shotgun (WGS) entry which is preliminary data.</text>
</comment>
<dbReference type="PANTHER" id="PTHR36510">
    <property type="entry name" value="GLUTAMATE--CYSTEINE LIGASE 2-RELATED"/>
    <property type="match status" value="1"/>
</dbReference>
<keyword evidence="3" id="KW-1185">Reference proteome</keyword>
<dbReference type="InterPro" id="IPR006336">
    <property type="entry name" value="GCS2"/>
</dbReference>
<comment type="catalytic activity">
    <reaction evidence="1">
        <text>L-cysteine + L-glutamate + ATP = gamma-L-glutamyl-L-cysteine + ADP + phosphate + H(+)</text>
        <dbReference type="Rhea" id="RHEA:13285"/>
        <dbReference type="ChEBI" id="CHEBI:15378"/>
        <dbReference type="ChEBI" id="CHEBI:29985"/>
        <dbReference type="ChEBI" id="CHEBI:30616"/>
        <dbReference type="ChEBI" id="CHEBI:35235"/>
        <dbReference type="ChEBI" id="CHEBI:43474"/>
        <dbReference type="ChEBI" id="CHEBI:58173"/>
        <dbReference type="ChEBI" id="CHEBI:456216"/>
        <dbReference type="EC" id="6.3.2.2"/>
    </reaction>
</comment>
<evidence type="ECO:0000313" key="3">
    <source>
        <dbReference type="Proteomes" id="UP000565572"/>
    </source>
</evidence>
<dbReference type="GO" id="GO:0016879">
    <property type="term" value="F:ligase activity, forming carbon-nitrogen bonds"/>
    <property type="evidence" value="ECO:0007669"/>
    <property type="project" value="TreeGrafter"/>
</dbReference>
<dbReference type="InterPro" id="IPR050141">
    <property type="entry name" value="GCL_type2/YbdK_subfam"/>
</dbReference>
<dbReference type="AlphaFoldDB" id="A0A7W5JUP0"/>
<dbReference type="InterPro" id="IPR016602">
    <property type="entry name" value="UCP012666"/>
</dbReference>
<dbReference type="PIRSF" id="PIRSF012666">
    <property type="entry name" value="UCP012666"/>
    <property type="match status" value="1"/>
</dbReference>
<dbReference type="Gene3D" id="3.30.590.20">
    <property type="match status" value="1"/>
</dbReference>
<dbReference type="SUPFAM" id="SSF55931">
    <property type="entry name" value="Glutamine synthetase/guanido kinase"/>
    <property type="match status" value="1"/>
</dbReference>